<reference evidence="2 3" key="1">
    <citation type="submission" date="2020-02" db="EMBL/GenBank/DDBJ databases">
        <title>Draft genome sequence of Haematococcus lacustris strain NIES-144.</title>
        <authorList>
            <person name="Morimoto D."/>
            <person name="Nakagawa S."/>
            <person name="Yoshida T."/>
            <person name="Sawayama S."/>
        </authorList>
    </citation>
    <scope>NUCLEOTIDE SEQUENCE [LARGE SCALE GENOMIC DNA]</scope>
    <source>
        <strain evidence="2 3">NIES-144</strain>
    </source>
</reference>
<comment type="caution">
    <text evidence="2">The sequence shown here is derived from an EMBL/GenBank/DDBJ whole genome shotgun (WGS) entry which is preliminary data.</text>
</comment>
<dbReference type="Proteomes" id="UP000485058">
    <property type="component" value="Unassembled WGS sequence"/>
</dbReference>
<name>A0A6A0AKS5_HAELA</name>
<feature type="region of interest" description="Disordered" evidence="1">
    <location>
        <begin position="1"/>
        <end position="45"/>
    </location>
</feature>
<proteinExistence type="predicted"/>
<evidence type="ECO:0000313" key="3">
    <source>
        <dbReference type="Proteomes" id="UP000485058"/>
    </source>
</evidence>
<evidence type="ECO:0000313" key="2">
    <source>
        <dbReference type="EMBL" id="GFH32634.1"/>
    </source>
</evidence>
<keyword evidence="3" id="KW-1185">Reference proteome</keyword>
<feature type="non-terminal residue" evidence="2">
    <location>
        <position position="1"/>
    </location>
</feature>
<feature type="non-terminal residue" evidence="2">
    <location>
        <position position="231"/>
    </location>
</feature>
<dbReference type="EMBL" id="BLLF01006899">
    <property type="protein sequence ID" value="GFH32634.1"/>
    <property type="molecule type" value="Genomic_DNA"/>
</dbReference>
<feature type="region of interest" description="Disordered" evidence="1">
    <location>
        <begin position="109"/>
        <end position="129"/>
    </location>
</feature>
<gene>
    <name evidence="2" type="ORF">HaLaN_31882</name>
</gene>
<protein>
    <submittedName>
        <fullName evidence="2">Uncharacterized protein</fullName>
    </submittedName>
</protein>
<dbReference type="AlphaFoldDB" id="A0A6A0AKS5"/>
<accession>A0A6A0AKS5</accession>
<organism evidence="2 3">
    <name type="scientific">Haematococcus lacustris</name>
    <name type="common">Green alga</name>
    <name type="synonym">Haematococcus pluvialis</name>
    <dbReference type="NCBI Taxonomy" id="44745"/>
    <lineage>
        <taxon>Eukaryota</taxon>
        <taxon>Viridiplantae</taxon>
        <taxon>Chlorophyta</taxon>
        <taxon>core chlorophytes</taxon>
        <taxon>Chlorophyceae</taxon>
        <taxon>CS clade</taxon>
        <taxon>Chlamydomonadales</taxon>
        <taxon>Haematococcaceae</taxon>
        <taxon>Haematococcus</taxon>
    </lineage>
</organism>
<evidence type="ECO:0000256" key="1">
    <source>
        <dbReference type="SAM" id="MobiDB-lite"/>
    </source>
</evidence>
<sequence length="231" mass="25430">LASLQGVRRSNLPQDTAPHLSHLIDPEGRGQPGKDPLVGTADNDEDNFDVDPMHWVDISTTWRGQGNELVPLAPYSRGFAIPTPDDWLRLSLPPENLRTYSDCLVNSFASTPVSSPPPRSSTGSKSRNELRLDNAADQGNTWASKHIPQVLWRGSGNGYMRGWSPDASTNPDNQRTKASRTFPLTLRLELVAPQLIAANHLRTPKGSGKLLESREVVEAALRPVVDQEEWS</sequence>